<feature type="transmembrane region" description="Helical" evidence="2">
    <location>
        <begin position="1062"/>
        <end position="1084"/>
    </location>
</feature>
<reference evidence="3" key="1">
    <citation type="submission" date="2020-11" db="EMBL/GenBank/DDBJ databases">
        <authorList>
            <person name="Tran Van P."/>
        </authorList>
    </citation>
    <scope>NUCLEOTIDE SEQUENCE</scope>
</reference>
<evidence type="ECO:0000313" key="4">
    <source>
        <dbReference type="Proteomes" id="UP000677054"/>
    </source>
</evidence>
<accession>A0A7R8XFX8</accession>
<feature type="transmembrane region" description="Helical" evidence="2">
    <location>
        <begin position="48"/>
        <end position="73"/>
    </location>
</feature>
<keyword evidence="4" id="KW-1185">Reference proteome</keyword>
<dbReference type="PANTHER" id="PTHR13219">
    <property type="entry name" value="TRANSMEMBRANE PROTEIN 94"/>
    <property type="match status" value="1"/>
</dbReference>
<keyword evidence="2" id="KW-0472">Membrane</keyword>
<proteinExistence type="predicted"/>
<evidence type="ECO:0008006" key="5">
    <source>
        <dbReference type="Google" id="ProtNLM"/>
    </source>
</evidence>
<evidence type="ECO:0000313" key="3">
    <source>
        <dbReference type="EMBL" id="CAD7245512.1"/>
    </source>
</evidence>
<dbReference type="SUPFAM" id="SSF81660">
    <property type="entry name" value="Metal cation-transporting ATPase, ATP-binding domain N"/>
    <property type="match status" value="1"/>
</dbReference>
<dbReference type="PANTHER" id="PTHR13219:SF6">
    <property type="entry name" value="TRANSMEMBRANE PROTEIN 94"/>
    <property type="match status" value="1"/>
</dbReference>
<dbReference type="OrthoDB" id="5568754at2759"/>
<feature type="region of interest" description="Disordered" evidence="1">
    <location>
        <begin position="828"/>
        <end position="847"/>
    </location>
</feature>
<sequence>MLADHKLEGLASRDALSALSEKIDNVLQDFEKSKKKESWFGGLCVDSIMAFNLLSFITILLECVFLLTSYFTLPKESVTSLPGLLDAKHSRHKIEKVSFPALRDYHYHYNWRAEYMAGWSETICWKEENYPHLHMPLSPCITLQWTIRDGKLVNLPWALLVEGDTVLLRPGQEVPGHCSQLKKSGADEQGDGKRSLHFGDIYSPLPMEKKIDMYNVPKLRQPLEANPYIMLETPYLEHLRHSLSRGHLRPKSAYEDEQHLIWITCIHTFAIPIVAIGVAVINLVRLNYAAEWSGELIEILLLYPALCTIPLLPLMFPMVWIALNMVGMSRNGAEESQTQSRGDVFEDIEALKEFNAPYKLDKQLLLHTLYQLSLGKDGQLWLSSNLLHVLASLSALCCVDKKGILSWPNPTADKVFFFNGLRKSLHEHVHQEHREREGAAHLHRLSDVRGDLRPEVLDMTHDPHTPFQLHFDDPSWKQHLSSLKPLGLSILLNTCNEATRDHYMQFCSHITWEALHNENLVPVINRRKEEDMQEELVRSNRLAKSLAYTKLKFPFPHMVAVVVKDLPSGMNQLMSQGTADIILDSCSDVWDGKDLFPLTNNLRKKILDFYHRSSLTAYCTAFAYRPMMTHLSPTVCMQYLELPADGRLPKTLASPAPSASVPWENITGQGRLKTLLGQHVSTGMVAPSCISTMQFLSLALDSLLCTNDGELDEVDDAEGCARAQQKQIFLGIVTMQYQARLEAVRLIEVLDRACIRFVHFSKENELRSRVFSEKMGLESGWNCHISLLSDRHRVVLEEKKMKSYSAPGDLNFEPSTVPFDPRPTVHLDNEDSSNHMYLHPPEKPRKRCESEVMRRSLRYIDNPVPIESSEDEGLLLNNSHESIIGSNLSSSESISHLSESSERSAPVPFDMSNRAKLPRGIEAIRPHLSQVDNVPLQVSLFTDCTAEACKEMLSIMQEYGQVVCVVGSTASIHNTDVFLQADAAYALSLDSLLGVVPLYPQVCMKIPSYQVPAKESEPPPTEVSHALTSLPCALNFHVGDSLPLSFLILEARAWMQGTRNCLQLWLTASISLALLQVISAVILLPPILSPAHVCWLSLVIIPIQCIPLALKWSPDQNLITEPMAKLQLHLNSELLKYILWCYGAKFLPSIIILVFVFTLTLSSFCEGLFSHCNLVYPEDSTHPWGGWSYGVSAIGLLIAQNYVTCLFVFYMGLSLFHGSIILMIIRVSHSEILSFLFVALISACFVHRMENVWHRSPLSSRAWVICSMIRFSLQWFYHLFPTRKPRHKEIVLYSTAEIFISKDAEVVIPGIPLFSWLLGFIWPLPLIAFNEAFKRHEIKVNVRYLKRARLAFGTKLGMNSPF</sequence>
<dbReference type="InterPro" id="IPR039720">
    <property type="entry name" value="TMEM94"/>
</dbReference>
<dbReference type="InterPro" id="IPR023299">
    <property type="entry name" value="ATPase_P-typ_cyto_dom_N"/>
</dbReference>
<gene>
    <name evidence="3" type="ORF">DSTB1V02_LOCUS5385</name>
</gene>
<dbReference type="InterPro" id="IPR023298">
    <property type="entry name" value="ATPase_P-typ_TM_dom_sf"/>
</dbReference>
<feature type="transmembrane region" description="Helical" evidence="2">
    <location>
        <begin position="259"/>
        <end position="281"/>
    </location>
</feature>
<feature type="transmembrane region" description="Helical" evidence="2">
    <location>
        <begin position="1232"/>
        <end position="1250"/>
    </location>
</feature>
<feature type="transmembrane region" description="Helical" evidence="2">
    <location>
        <begin position="1206"/>
        <end position="1226"/>
    </location>
</feature>
<feature type="transmembrane region" description="Helical" evidence="2">
    <location>
        <begin position="301"/>
        <end position="323"/>
    </location>
</feature>
<protein>
    <recommendedName>
        <fullName evidence="5">Transmembrane protein 94</fullName>
    </recommendedName>
</protein>
<dbReference type="Proteomes" id="UP000677054">
    <property type="component" value="Unassembled WGS sequence"/>
</dbReference>
<evidence type="ECO:0000256" key="2">
    <source>
        <dbReference type="SAM" id="Phobius"/>
    </source>
</evidence>
<name>A0A7R8XFX8_9CRUS</name>
<dbReference type="EMBL" id="LR900388">
    <property type="protein sequence ID" value="CAD7245512.1"/>
    <property type="molecule type" value="Genomic_DNA"/>
</dbReference>
<dbReference type="SUPFAM" id="SSF81665">
    <property type="entry name" value="Calcium ATPase, transmembrane domain M"/>
    <property type="match status" value="1"/>
</dbReference>
<organism evidence="3">
    <name type="scientific">Darwinula stevensoni</name>
    <dbReference type="NCBI Taxonomy" id="69355"/>
    <lineage>
        <taxon>Eukaryota</taxon>
        <taxon>Metazoa</taxon>
        <taxon>Ecdysozoa</taxon>
        <taxon>Arthropoda</taxon>
        <taxon>Crustacea</taxon>
        <taxon>Oligostraca</taxon>
        <taxon>Ostracoda</taxon>
        <taxon>Podocopa</taxon>
        <taxon>Podocopida</taxon>
        <taxon>Darwinulocopina</taxon>
        <taxon>Darwinuloidea</taxon>
        <taxon>Darwinulidae</taxon>
        <taxon>Darwinula</taxon>
    </lineage>
</organism>
<dbReference type="GO" id="GO:0000166">
    <property type="term" value="F:nucleotide binding"/>
    <property type="evidence" value="ECO:0007669"/>
    <property type="project" value="InterPro"/>
</dbReference>
<evidence type="ECO:0000256" key="1">
    <source>
        <dbReference type="SAM" id="MobiDB-lite"/>
    </source>
</evidence>
<dbReference type="Gene3D" id="1.20.1110.10">
    <property type="entry name" value="Calcium-transporting ATPase, transmembrane domain"/>
    <property type="match status" value="1"/>
</dbReference>
<dbReference type="EMBL" id="CAJPEV010000871">
    <property type="protein sequence ID" value="CAG0889218.1"/>
    <property type="molecule type" value="Genomic_DNA"/>
</dbReference>
<keyword evidence="2" id="KW-0812">Transmembrane</keyword>
<keyword evidence="2" id="KW-1133">Transmembrane helix</keyword>
<feature type="transmembrane region" description="Helical" evidence="2">
    <location>
        <begin position="1134"/>
        <end position="1161"/>
    </location>
</feature>
<feature type="transmembrane region" description="Helical" evidence="2">
    <location>
        <begin position="1313"/>
        <end position="1333"/>
    </location>
</feature>
<feature type="transmembrane region" description="Helical" evidence="2">
    <location>
        <begin position="1090"/>
        <end position="1113"/>
    </location>
</feature>